<dbReference type="Pfam" id="PF13517">
    <property type="entry name" value="FG-GAP_3"/>
    <property type="match status" value="5"/>
</dbReference>
<organism evidence="3 4">
    <name type="scientific">Aquimarina algiphila</name>
    <dbReference type="NCBI Taxonomy" id="2047982"/>
    <lineage>
        <taxon>Bacteria</taxon>
        <taxon>Pseudomonadati</taxon>
        <taxon>Bacteroidota</taxon>
        <taxon>Flavobacteriia</taxon>
        <taxon>Flavobacteriales</taxon>
        <taxon>Flavobacteriaceae</taxon>
        <taxon>Aquimarina</taxon>
    </lineage>
</organism>
<dbReference type="InterPro" id="IPR011519">
    <property type="entry name" value="UnbV_ASPIC"/>
</dbReference>
<evidence type="ECO:0000313" key="4">
    <source>
        <dbReference type="Proteomes" id="UP000318833"/>
    </source>
</evidence>
<evidence type="ECO:0000259" key="2">
    <source>
        <dbReference type="Pfam" id="PF07593"/>
    </source>
</evidence>
<dbReference type="PANTHER" id="PTHR16026">
    <property type="entry name" value="CARTILAGE ACIDIC PROTEIN 1"/>
    <property type="match status" value="1"/>
</dbReference>
<sequence length="1117" mass="124809">MIRKTFLHLFIIGLLISCGQKNEQPVTNVNQTSTPALFTKLESEKTGIDFINQVTNQKDFNIFKYRNFYNGGGVAIGDINNDGLSDIYLTSNMGKNKLYLNKGNFVFEDISESSGVNGNRSWSTGVVLVDINADGLLDIYVCNAGNVKGDDQKNELFINNGPSTSSGTITFTEKASEYNLADSGFTTHTAFFDYDLDGDLDAYILNNSFIPVNSLGYSNKREIRSEDWDLPDMFKGGGDKLLRNDDGKFIDVSASAGIYGSLIGFGLGVTVGDINEDLFPDIYVSNDFYERDYLYINNGDGTFTEDIKNKMPHISLASMGADMADLNNDGKPEVFITDMLPEDDERLKNTSDFERYDVYKLKQRKDFYHQYMQNTLHLNNGDDTFSEVAFYSGVGNTDWSWGALLFDMDNDGYRDIYVCNGIYHDLTNQDFMDFFAAEIYQKMAISGKQTSQDSIINNMPSVPILNYAFRNNQDLTFSNATTDFGFTEPSFSNGAAYGDLDNDGDLDLVVNNVNMPLFVYQNNSENNYLKVELKGADKNTFGIGSIVEVYRDDEILRQELVPSRGFQSSIDYKMTFGLGKAEKVDSIRVVWPDGKTQKLNTINANQTIQLDIVDASKGIKKTTNTENGYFSEIKTNILRHKEDPYVDFDYEGLIPKMLSKEGPAIAVGDVNGDKRDDVYVGGAANQPGNLYIQTKDNQFFKSAQKTVPWKDKEEISYEDTAAYFIDIDNDQDLDLVIGSGGNFAQAKTTQFSTRIYLNDGKGNFSKGQTIFNDTNTSVIAPHDFDGDGDVDIFIGSISVPGIYGINPKNQLLENDGKGNFKNSIESKAFKAQDIGMITDATWEDVDGDNKKDLILVGEWMSPKIFKNNGRRLTLLHSNLDSVSGWFNTVKATDLDEDGDIDLILGNRGLNAMYKANNQQPAKVYINDFDNNGTIEQVFTQTINGKDVPIHLKKEITGQINVLKKQNLKFSEYATKSIDELFSAKVLQNAIVKNVNNFASLVAYNDGNGNFEIKALPREAQLSCVNAIETVDLNNDGHLDLILGGNNYNFKPQFSRLDASRGVVLFSDGKGKYIHEESSGFFVEGEVKEIHWIKNNEDRKYLISGINNQPPKIFELKE</sequence>
<dbReference type="SUPFAM" id="SSF69318">
    <property type="entry name" value="Integrin alpha N-terminal domain"/>
    <property type="match status" value="3"/>
</dbReference>
<dbReference type="PROSITE" id="PS51257">
    <property type="entry name" value="PROKAR_LIPOPROTEIN"/>
    <property type="match status" value="1"/>
</dbReference>
<reference evidence="3 4" key="1">
    <citation type="submission" date="2019-07" db="EMBL/GenBank/DDBJ databases">
        <title>The draft genome sequence of Aquimarina algiphila M91.</title>
        <authorList>
            <person name="Meng X."/>
        </authorList>
    </citation>
    <scope>NUCLEOTIDE SEQUENCE [LARGE SCALE GENOMIC DNA]</scope>
    <source>
        <strain evidence="3 4">M91</strain>
    </source>
</reference>
<comment type="caution">
    <text evidence="3">The sequence shown here is derived from an EMBL/GenBank/DDBJ whole genome shotgun (WGS) entry which is preliminary data.</text>
</comment>
<dbReference type="PANTHER" id="PTHR16026:SF0">
    <property type="entry name" value="CARTILAGE ACIDIC PROTEIN 1"/>
    <property type="match status" value="1"/>
</dbReference>
<dbReference type="OrthoDB" id="9816120at2"/>
<protein>
    <submittedName>
        <fullName evidence="3">CRTAC1 family protein</fullName>
    </submittedName>
</protein>
<dbReference type="AlphaFoldDB" id="A0A554VJ17"/>
<keyword evidence="1" id="KW-0732">Signal</keyword>
<dbReference type="EMBL" id="VLNR01000029">
    <property type="protein sequence ID" value="TSE07842.1"/>
    <property type="molecule type" value="Genomic_DNA"/>
</dbReference>
<accession>A0A554VJ17</accession>
<proteinExistence type="predicted"/>
<feature type="domain" description="ASPIC/UnbV" evidence="2">
    <location>
        <begin position="542"/>
        <end position="608"/>
    </location>
</feature>
<dbReference type="RefSeq" id="WP_143916996.1">
    <property type="nucleotide sequence ID" value="NZ_CANMXV010000033.1"/>
</dbReference>
<name>A0A554VJ17_9FLAO</name>
<gene>
    <name evidence="3" type="ORF">FOF46_14870</name>
</gene>
<keyword evidence="4" id="KW-1185">Reference proteome</keyword>
<evidence type="ECO:0000256" key="1">
    <source>
        <dbReference type="ARBA" id="ARBA00022729"/>
    </source>
</evidence>
<dbReference type="InterPro" id="IPR013517">
    <property type="entry name" value="FG-GAP"/>
</dbReference>
<evidence type="ECO:0000313" key="3">
    <source>
        <dbReference type="EMBL" id="TSE07842.1"/>
    </source>
</evidence>
<dbReference type="Proteomes" id="UP000318833">
    <property type="component" value="Unassembled WGS sequence"/>
</dbReference>
<dbReference type="InterPro" id="IPR027039">
    <property type="entry name" value="Crtac1"/>
</dbReference>
<dbReference type="Pfam" id="PF07593">
    <property type="entry name" value="UnbV_ASPIC"/>
    <property type="match status" value="1"/>
</dbReference>
<dbReference type="InterPro" id="IPR028994">
    <property type="entry name" value="Integrin_alpha_N"/>
</dbReference>
<dbReference type="Gene3D" id="2.130.10.130">
    <property type="entry name" value="Integrin alpha, N-terminal"/>
    <property type="match status" value="3"/>
</dbReference>